<reference evidence="2" key="1">
    <citation type="submission" date="2022-08" db="EMBL/GenBank/DDBJ databases">
        <authorList>
            <person name="Kallberg Y."/>
            <person name="Tangrot J."/>
            <person name="Rosling A."/>
        </authorList>
    </citation>
    <scope>NUCLEOTIDE SEQUENCE</scope>
    <source>
        <strain evidence="2">Wild A</strain>
    </source>
</reference>
<comment type="caution">
    <text evidence="2">The sequence shown here is derived from an EMBL/GenBank/DDBJ whole genome shotgun (WGS) entry which is preliminary data.</text>
</comment>
<dbReference type="AlphaFoldDB" id="A0A9W4SJ29"/>
<dbReference type="EMBL" id="CAMKVN010000797">
    <property type="protein sequence ID" value="CAI2171238.1"/>
    <property type="molecule type" value="Genomic_DNA"/>
</dbReference>
<keyword evidence="3" id="KW-1185">Reference proteome</keyword>
<proteinExistence type="predicted"/>
<feature type="region of interest" description="Disordered" evidence="1">
    <location>
        <begin position="34"/>
        <end position="84"/>
    </location>
</feature>
<evidence type="ECO:0000256" key="1">
    <source>
        <dbReference type="SAM" id="MobiDB-lite"/>
    </source>
</evidence>
<evidence type="ECO:0000313" key="2">
    <source>
        <dbReference type="EMBL" id="CAI2171238.1"/>
    </source>
</evidence>
<name>A0A9W4SJ29_9GLOM</name>
<feature type="non-terminal residue" evidence="2">
    <location>
        <position position="84"/>
    </location>
</feature>
<sequence length="84" mass="9759">SGIKENDNTEIPDNLIPKMFEESYFLCKVLHEKNGEDGEPSKSMPYLKTNNHDDEVSIRDFQMTDANKGSHKQDAYRKIENREP</sequence>
<accession>A0A9W4SJ29</accession>
<dbReference type="Proteomes" id="UP001153678">
    <property type="component" value="Unassembled WGS sequence"/>
</dbReference>
<organism evidence="2 3">
    <name type="scientific">Funneliformis geosporum</name>
    <dbReference type="NCBI Taxonomy" id="1117311"/>
    <lineage>
        <taxon>Eukaryota</taxon>
        <taxon>Fungi</taxon>
        <taxon>Fungi incertae sedis</taxon>
        <taxon>Mucoromycota</taxon>
        <taxon>Glomeromycotina</taxon>
        <taxon>Glomeromycetes</taxon>
        <taxon>Glomerales</taxon>
        <taxon>Glomeraceae</taxon>
        <taxon>Funneliformis</taxon>
    </lineage>
</organism>
<evidence type="ECO:0000313" key="3">
    <source>
        <dbReference type="Proteomes" id="UP001153678"/>
    </source>
</evidence>
<gene>
    <name evidence="2" type="ORF">FWILDA_LOCUS4980</name>
</gene>
<protein>
    <submittedName>
        <fullName evidence="2">12537_t:CDS:1</fullName>
    </submittedName>
</protein>
<feature type="compositionally biased region" description="Basic and acidic residues" evidence="1">
    <location>
        <begin position="71"/>
        <end position="84"/>
    </location>
</feature>